<accession>A0ABR2WNM0</accession>
<evidence type="ECO:0000313" key="2">
    <source>
        <dbReference type="Proteomes" id="UP001479436"/>
    </source>
</evidence>
<organism evidence="1 2">
    <name type="scientific">Basidiobolus ranarum</name>
    <dbReference type="NCBI Taxonomy" id="34480"/>
    <lineage>
        <taxon>Eukaryota</taxon>
        <taxon>Fungi</taxon>
        <taxon>Fungi incertae sedis</taxon>
        <taxon>Zoopagomycota</taxon>
        <taxon>Entomophthoromycotina</taxon>
        <taxon>Basidiobolomycetes</taxon>
        <taxon>Basidiobolales</taxon>
        <taxon>Basidiobolaceae</taxon>
        <taxon>Basidiobolus</taxon>
    </lineage>
</organism>
<dbReference type="EMBL" id="JASJQH010000729">
    <property type="protein sequence ID" value="KAK9763117.1"/>
    <property type="molecule type" value="Genomic_DNA"/>
</dbReference>
<reference evidence="1 2" key="1">
    <citation type="submission" date="2023-04" db="EMBL/GenBank/DDBJ databases">
        <title>Genome of Basidiobolus ranarum AG-B5.</title>
        <authorList>
            <person name="Stajich J.E."/>
            <person name="Carter-House D."/>
            <person name="Gryganskyi A."/>
        </authorList>
    </citation>
    <scope>NUCLEOTIDE SEQUENCE [LARGE SCALE GENOMIC DNA]</scope>
    <source>
        <strain evidence="1 2">AG-B5</strain>
    </source>
</reference>
<name>A0ABR2WNM0_9FUNG</name>
<protein>
    <submittedName>
        <fullName evidence="1">Uncharacterized protein</fullName>
    </submittedName>
</protein>
<sequence>MPHENVQRPTPHQSNPFERLMRRYQNPSVAAAPVITVCQEDPLPVYEPTRLPTYESLLLPPPYQRTSN</sequence>
<proteinExistence type="predicted"/>
<evidence type="ECO:0000313" key="1">
    <source>
        <dbReference type="EMBL" id="KAK9763117.1"/>
    </source>
</evidence>
<keyword evidence="2" id="KW-1185">Reference proteome</keyword>
<gene>
    <name evidence="1" type="ORF">K7432_010512</name>
</gene>
<comment type="caution">
    <text evidence="1">The sequence shown here is derived from an EMBL/GenBank/DDBJ whole genome shotgun (WGS) entry which is preliminary data.</text>
</comment>
<dbReference type="Proteomes" id="UP001479436">
    <property type="component" value="Unassembled WGS sequence"/>
</dbReference>